<gene>
    <name evidence="1" type="ORF">Tci_050079</name>
</gene>
<dbReference type="EMBL" id="BKCJ010007605">
    <property type="protein sequence ID" value="GEU78101.1"/>
    <property type="molecule type" value="Genomic_DNA"/>
</dbReference>
<name>A0A6L2MVT3_TANCI</name>
<proteinExistence type="predicted"/>
<evidence type="ECO:0000313" key="1">
    <source>
        <dbReference type="EMBL" id="GEU78101.1"/>
    </source>
</evidence>
<dbReference type="AlphaFoldDB" id="A0A6L2MVT3"/>
<protein>
    <submittedName>
        <fullName evidence="1">Uncharacterized protein</fullName>
    </submittedName>
</protein>
<sequence>MERGFLSKKSSRGRGVKKKTLNASNIEVVMDGVVPSVIVEYGNATKEVVSPVVVDETVAIEKLSYLEDTTVLGPFPSLPTQVTTSAGKSLYANVTGKPSRKKVNFHTLFTPEGNGIDVVFLVESIRTISKRFANTAYGFFLEKRVACNVVVNFVRNTWGKYGLKFLASTVSGLMAYFVTILTPDSARSCVVQCTLPAQGMRSIISMVS</sequence>
<comment type="caution">
    <text evidence="1">The sequence shown here is derived from an EMBL/GenBank/DDBJ whole genome shotgun (WGS) entry which is preliminary data.</text>
</comment>
<reference evidence="1" key="1">
    <citation type="journal article" date="2019" name="Sci. Rep.">
        <title>Draft genome of Tanacetum cinerariifolium, the natural source of mosquito coil.</title>
        <authorList>
            <person name="Yamashiro T."/>
            <person name="Shiraishi A."/>
            <person name="Satake H."/>
            <person name="Nakayama K."/>
        </authorList>
    </citation>
    <scope>NUCLEOTIDE SEQUENCE</scope>
</reference>
<accession>A0A6L2MVT3</accession>
<organism evidence="1">
    <name type="scientific">Tanacetum cinerariifolium</name>
    <name type="common">Dalmatian daisy</name>
    <name type="synonym">Chrysanthemum cinerariifolium</name>
    <dbReference type="NCBI Taxonomy" id="118510"/>
    <lineage>
        <taxon>Eukaryota</taxon>
        <taxon>Viridiplantae</taxon>
        <taxon>Streptophyta</taxon>
        <taxon>Embryophyta</taxon>
        <taxon>Tracheophyta</taxon>
        <taxon>Spermatophyta</taxon>
        <taxon>Magnoliopsida</taxon>
        <taxon>eudicotyledons</taxon>
        <taxon>Gunneridae</taxon>
        <taxon>Pentapetalae</taxon>
        <taxon>asterids</taxon>
        <taxon>campanulids</taxon>
        <taxon>Asterales</taxon>
        <taxon>Asteraceae</taxon>
        <taxon>Asteroideae</taxon>
        <taxon>Anthemideae</taxon>
        <taxon>Anthemidinae</taxon>
        <taxon>Tanacetum</taxon>
    </lineage>
</organism>